<evidence type="ECO:0008006" key="7">
    <source>
        <dbReference type="Google" id="ProtNLM"/>
    </source>
</evidence>
<evidence type="ECO:0000256" key="1">
    <source>
        <dbReference type="ARBA" id="ARBA00006754"/>
    </source>
</evidence>
<dbReference type="EMBL" id="JAGINT010000001">
    <property type="protein sequence ID" value="MBP2351827.1"/>
    <property type="molecule type" value="Genomic_DNA"/>
</dbReference>
<dbReference type="Gene3D" id="1.10.10.2840">
    <property type="entry name" value="PucR C-terminal helix-turn-helix domain"/>
    <property type="match status" value="1"/>
</dbReference>
<gene>
    <name evidence="5" type="ORF">JOF29_002910</name>
</gene>
<dbReference type="Pfam" id="PF17853">
    <property type="entry name" value="GGDEF_2"/>
    <property type="match status" value="1"/>
</dbReference>
<comment type="similarity">
    <text evidence="1">Belongs to the CdaR family.</text>
</comment>
<keyword evidence="6" id="KW-1185">Reference proteome</keyword>
<name>A0ABS4UJJ3_9ACTN</name>
<evidence type="ECO:0000259" key="3">
    <source>
        <dbReference type="Pfam" id="PF13556"/>
    </source>
</evidence>
<dbReference type="InterPro" id="IPR041522">
    <property type="entry name" value="CdaR_GGDEF"/>
</dbReference>
<evidence type="ECO:0000259" key="2">
    <source>
        <dbReference type="Pfam" id="PF07905"/>
    </source>
</evidence>
<evidence type="ECO:0000313" key="5">
    <source>
        <dbReference type="EMBL" id="MBP2351827.1"/>
    </source>
</evidence>
<dbReference type="RefSeq" id="WP_209694676.1">
    <property type="nucleotide sequence ID" value="NZ_BAAAVU010000002.1"/>
</dbReference>
<dbReference type="InterPro" id="IPR051448">
    <property type="entry name" value="CdaR-like_regulators"/>
</dbReference>
<dbReference type="InterPro" id="IPR012914">
    <property type="entry name" value="PucR_dom"/>
</dbReference>
<feature type="domain" description="CdaR GGDEF-like" evidence="4">
    <location>
        <begin position="283"/>
        <end position="399"/>
    </location>
</feature>
<reference evidence="5 6" key="1">
    <citation type="submission" date="2021-03" db="EMBL/GenBank/DDBJ databases">
        <title>Sequencing the genomes of 1000 actinobacteria strains.</title>
        <authorList>
            <person name="Klenk H.-P."/>
        </authorList>
    </citation>
    <scope>NUCLEOTIDE SEQUENCE [LARGE SCALE GENOMIC DNA]</scope>
    <source>
        <strain evidence="5 6">DSM 18824</strain>
    </source>
</reference>
<protein>
    <recommendedName>
        <fullName evidence="7">PucR family transcriptional regulator</fullName>
    </recommendedName>
</protein>
<dbReference type="InterPro" id="IPR025736">
    <property type="entry name" value="PucR_C-HTH_dom"/>
</dbReference>
<dbReference type="InterPro" id="IPR042070">
    <property type="entry name" value="PucR_C-HTH_sf"/>
</dbReference>
<feature type="domain" description="PucR C-terminal helix-turn-helix" evidence="3">
    <location>
        <begin position="452"/>
        <end position="509"/>
    </location>
</feature>
<evidence type="ECO:0000259" key="4">
    <source>
        <dbReference type="Pfam" id="PF17853"/>
    </source>
</evidence>
<feature type="domain" description="Purine catabolism PurC-like" evidence="2">
    <location>
        <begin position="5"/>
        <end position="120"/>
    </location>
</feature>
<dbReference type="Proteomes" id="UP000755585">
    <property type="component" value="Unassembled WGS sequence"/>
</dbReference>
<sequence length="511" mass="54186">MLLSELLDDEALGLRMLVGAPGALVQPVGRVVTIDLVEPGRYLSGGELVLSGLIWRRGPGDSERFVSALSGRNVQALLADSERLGEIPEDLVEACRVHGLTLIEVPAEVAFTDIAEHIAEHDSESSHARTSASRVRQREMLSAIAAGRSLDELADRVSVAFGHVCRVLTPSGRHVVPGPAELDPETVDAVTAGFLTADRLPAPIETGTATYSVFPVGSTLGQRLTTWLVVVDGDLRTWPREEVDAVGELSAIASLDRSRRDESQRALRPIAADAVAAIEAGAPENDVLAGIRQTGLATDRPVAVVIVEIAGSGPPEGAPALLEDIALTVGRPVVARSADGTAVALLPHSPALPDLVRTACARFEPGLLPGTTLSVGISGPAEASALGEALEKARFAHRVARVGGTPVCVVSSEDVTSHVLLLAAVPADVRRTYATSVLAAILDHDRRTRGDLVLTLTTFLDTACSWARTAEQLHLHVNSVRYRIDRIQEITGRDLSHFEDRVDMFLALKSL</sequence>
<dbReference type="Pfam" id="PF07905">
    <property type="entry name" value="PucR"/>
    <property type="match status" value="1"/>
</dbReference>
<evidence type="ECO:0000313" key="6">
    <source>
        <dbReference type="Proteomes" id="UP000755585"/>
    </source>
</evidence>
<comment type="caution">
    <text evidence="5">The sequence shown here is derived from an EMBL/GenBank/DDBJ whole genome shotgun (WGS) entry which is preliminary data.</text>
</comment>
<accession>A0ABS4UJJ3</accession>
<proteinExistence type="inferred from homology"/>
<dbReference type="Pfam" id="PF13556">
    <property type="entry name" value="HTH_30"/>
    <property type="match status" value="1"/>
</dbReference>
<dbReference type="PANTHER" id="PTHR33744:SF17">
    <property type="entry name" value="CONSERVED PROTEIN"/>
    <property type="match status" value="1"/>
</dbReference>
<dbReference type="PANTHER" id="PTHR33744">
    <property type="entry name" value="CARBOHYDRATE DIACID REGULATOR"/>
    <property type="match status" value="1"/>
</dbReference>
<organism evidence="5 6">
    <name type="scientific">Kribbella aluminosa</name>
    <dbReference type="NCBI Taxonomy" id="416017"/>
    <lineage>
        <taxon>Bacteria</taxon>
        <taxon>Bacillati</taxon>
        <taxon>Actinomycetota</taxon>
        <taxon>Actinomycetes</taxon>
        <taxon>Propionibacteriales</taxon>
        <taxon>Kribbellaceae</taxon>
        <taxon>Kribbella</taxon>
    </lineage>
</organism>